<protein>
    <recommendedName>
        <fullName evidence="4">Chorion class high-cysteine HCB protein 13</fullName>
    </recommendedName>
</protein>
<proteinExistence type="predicted"/>
<gene>
    <name evidence="2" type="ORF">J2Z76_000688</name>
</gene>
<evidence type="ECO:0008006" key="4">
    <source>
        <dbReference type="Google" id="ProtNLM"/>
    </source>
</evidence>
<keyword evidence="1" id="KW-0472">Membrane</keyword>
<dbReference type="EMBL" id="JAGGKS010000002">
    <property type="protein sequence ID" value="MBP1924831.1"/>
    <property type="molecule type" value="Genomic_DNA"/>
</dbReference>
<evidence type="ECO:0000313" key="3">
    <source>
        <dbReference type="Proteomes" id="UP001519342"/>
    </source>
</evidence>
<comment type="caution">
    <text evidence="2">The sequence shown here is derived from an EMBL/GenBank/DDBJ whole genome shotgun (WGS) entry which is preliminary data.</text>
</comment>
<evidence type="ECO:0000256" key="1">
    <source>
        <dbReference type="SAM" id="Phobius"/>
    </source>
</evidence>
<feature type="transmembrane region" description="Helical" evidence="1">
    <location>
        <begin position="23"/>
        <end position="43"/>
    </location>
</feature>
<evidence type="ECO:0000313" key="2">
    <source>
        <dbReference type="EMBL" id="MBP1924831.1"/>
    </source>
</evidence>
<sequence length="50" mass="5582">MSDIKSACIGDCGCDNYGWNWEWIIILIILFCFFCGGFGNNFFGGGCCNR</sequence>
<reference evidence="2 3" key="1">
    <citation type="submission" date="2021-03" db="EMBL/GenBank/DDBJ databases">
        <title>Genomic Encyclopedia of Type Strains, Phase IV (KMG-IV): sequencing the most valuable type-strain genomes for metagenomic binning, comparative biology and taxonomic classification.</title>
        <authorList>
            <person name="Goeker M."/>
        </authorList>
    </citation>
    <scope>NUCLEOTIDE SEQUENCE [LARGE SCALE GENOMIC DNA]</scope>
    <source>
        <strain evidence="2 3">DSM 24004</strain>
    </source>
</reference>
<dbReference type="Proteomes" id="UP001519342">
    <property type="component" value="Unassembled WGS sequence"/>
</dbReference>
<accession>A0ABS4GAX8</accession>
<keyword evidence="3" id="KW-1185">Reference proteome</keyword>
<name>A0ABS4GAX8_9FIRM</name>
<keyword evidence="1" id="KW-1133">Transmembrane helix</keyword>
<dbReference type="RefSeq" id="WP_209510595.1">
    <property type="nucleotide sequence ID" value="NZ_JAGGKS010000002.1"/>
</dbReference>
<keyword evidence="1" id="KW-0812">Transmembrane</keyword>
<organism evidence="2 3">
    <name type="scientific">Sedimentibacter acidaminivorans</name>
    <dbReference type="NCBI Taxonomy" id="913099"/>
    <lineage>
        <taxon>Bacteria</taxon>
        <taxon>Bacillati</taxon>
        <taxon>Bacillota</taxon>
        <taxon>Tissierellia</taxon>
        <taxon>Sedimentibacter</taxon>
    </lineage>
</organism>